<dbReference type="SUPFAM" id="SSF51182">
    <property type="entry name" value="RmlC-like cupins"/>
    <property type="match status" value="1"/>
</dbReference>
<keyword evidence="1" id="KW-0238">DNA-binding</keyword>
<dbReference type="InterPro" id="IPR011051">
    <property type="entry name" value="RmlC_Cupin_sf"/>
</dbReference>
<evidence type="ECO:0000256" key="1">
    <source>
        <dbReference type="ARBA" id="ARBA00023125"/>
    </source>
</evidence>
<dbReference type="EMBL" id="SHLA01000001">
    <property type="protein sequence ID" value="RZU60627.1"/>
    <property type="molecule type" value="Genomic_DNA"/>
</dbReference>
<dbReference type="Pfam" id="PF07883">
    <property type="entry name" value="Cupin_2"/>
    <property type="match status" value="1"/>
</dbReference>
<dbReference type="CDD" id="cd00093">
    <property type="entry name" value="HTH_XRE"/>
    <property type="match status" value="1"/>
</dbReference>
<name>A0A4Q8A979_9MICC</name>
<evidence type="ECO:0000259" key="2">
    <source>
        <dbReference type="PROSITE" id="PS50943"/>
    </source>
</evidence>
<dbReference type="InterPro" id="IPR013096">
    <property type="entry name" value="Cupin_2"/>
</dbReference>
<dbReference type="PROSITE" id="PS50943">
    <property type="entry name" value="HTH_CROC1"/>
    <property type="match status" value="1"/>
</dbReference>
<dbReference type="SUPFAM" id="SSF47413">
    <property type="entry name" value="lambda repressor-like DNA-binding domains"/>
    <property type="match status" value="1"/>
</dbReference>
<dbReference type="AlphaFoldDB" id="A0A4Q8A979"/>
<dbReference type="InterPro" id="IPR014710">
    <property type="entry name" value="RmlC-like_jellyroll"/>
</dbReference>
<dbReference type="GO" id="GO:0005829">
    <property type="term" value="C:cytosol"/>
    <property type="evidence" value="ECO:0007669"/>
    <property type="project" value="TreeGrafter"/>
</dbReference>
<keyword evidence="4" id="KW-1185">Reference proteome</keyword>
<dbReference type="OrthoDB" id="9814751at2"/>
<protein>
    <submittedName>
        <fullName evidence="3">XRE family transcriptional regulator</fullName>
    </submittedName>
</protein>
<feature type="domain" description="HTH cro/C1-type" evidence="2">
    <location>
        <begin position="19"/>
        <end position="73"/>
    </location>
</feature>
<dbReference type="GO" id="GO:0003677">
    <property type="term" value="F:DNA binding"/>
    <property type="evidence" value="ECO:0007669"/>
    <property type="project" value="UniProtKB-KW"/>
</dbReference>
<dbReference type="CDD" id="cd02209">
    <property type="entry name" value="cupin_XRE_C"/>
    <property type="match status" value="1"/>
</dbReference>
<evidence type="ECO:0000313" key="3">
    <source>
        <dbReference type="EMBL" id="RZU60627.1"/>
    </source>
</evidence>
<dbReference type="Gene3D" id="1.10.260.40">
    <property type="entry name" value="lambda repressor-like DNA-binding domains"/>
    <property type="match status" value="1"/>
</dbReference>
<dbReference type="PANTHER" id="PTHR46797">
    <property type="entry name" value="HTH-TYPE TRANSCRIPTIONAL REGULATOR"/>
    <property type="match status" value="1"/>
</dbReference>
<dbReference type="SMART" id="SM00530">
    <property type="entry name" value="HTH_XRE"/>
    <property type="match status" value="1"/>
</dbReference>
<sequence length="191" mass="20786">MKALPVEPSSTPVAIGSRLRSARQVKRMTIEQLAASTGLTKGFLSRVERDLTSPSVASLVTICEVLSVSVGELFERPQTHLVRAGERLGVSLGGQGIREQLLTARSERRIQVIRAEIEPHGVGEEEMYSVDCEVEVLYVESGEFVLKLSGGDYALSAGDTITFPGREPHTWVNPSDDTAVVHWTLVLSGRD</sequence>
<dbReference type="RefSeq" id="WP_102160913.1">
    <property type="nucleotide sequence ID" value="NZ_PGGT01000064.1"/>
</dbReference>
<gene>
    <name evidence="3" type="ORF">EV380_0171</name>
</gene>
<dbReference type="Pfam" id="PF01381">
    <property type="entry name" value="HTH_3"/>
    <property type="match status" value="1"/>
</dbReference>
<reference evidence="3 4" key="1">
    <citation type="submission" date="2019-02" db="EMBL/GenBank/DDBJ databases">
        <title>Sequencing the genomes of 1000 actinobacteria strains.</title>
        <authorList>
            <person name="Klenk H.-P."/>
        </authorList>
    </citation>
    <scope>NUCLEOTIDE SEQUENCE [LARGE SCALE GENOMIC DNA]</scope>
    <source>
        <strain evidence="3 4">DSM 17364</strain>
    </source>
</reference>
<dbReference type="InterPro" id="IPR050807">
    <property type="entry name" value="TransReg_Diox_bact_type"/>
</dbReference>
<accession>A0A4Q8A979</accession>
<dbReference type="GO" id="GO:0003700">
    <property type="term" value="F:DNA-binding transcription factor activity"/>
    <property type="evidence" value="ECO:0007669"/>
    <property type="project" value="TreeGrafter"/>
</dbReference>
<dbReference type="InterPro" id="IPR001387">
    <property type="entry name" value="Cro/C1-type_HTH"/>
</dbReference>
<dbReference type="InterPro" id="IPR010982">
    <property type="entry name" value="Lambda_DNA-bd_dom_sf"/>
</dbReference>
<dbReference type="PANTHER" id="PTHR46797:SF1">
    <property type="entry name" value="METHYLPHOSPHONATE SYNTHASE"/>
    <property type="match status" value="1"/>
</dbReference>
<proteinExistence type="predicted"/>
<evidence type="ECO:0000313" key="4">
    <source>
        <dbReference type="Proteomes" id="UP000292685"/>
    </source>
</evidence>
<dbReference type="Proteomes" id="UP000292685">
    <property type="component" value="Unassembled WGS sequence"/>
</dbReference>
<comment type="caution">
    <text evidence="3">The sequence shown here is derived from an EMBL/GenBank/DDBJ whole genome shotgun (WGS) entry which is preliminary data.</text>
</comment>
<dbReference type="Gene3D" id="2.60.120.10">
    <property type="entry name" value="Jelly Rolls"/>
    <property type="match status" value="1"/>
</dbReference>
<organism evidence="3 4">
    <name type="scientific">Zhihengliuella halotolerans</name>
    <dbReference type="NCBI Taxonomy" id="370736"/>
    <lineage>
        <taxon>Bacteria</taxon>
        <taxon>Bacillati</taxon>
        <taxon>Actinomycetota</taxon>
        <taxon>Actinomycetes</taxon>
        <taxon>Micrococcales</taxon>
        <taxon>Micrococcaceae</taxon>
        <taxon>Zhihengliuella</taxon>
    </lineage>
</organism>